<gene>
    <name evidence="1" type="ORF">SAMN03080615_03000</name>
</gene>
<sequence length="141" mass="15755">MASININDAIAIPLNPKNRLSKNDLPTEIQEQLSIKLPTLPTPEERQAQIDYQNSIPQTTVIESNGEILAAFGDNGWKTVFSNDDVFGQNLSETEILNIFKNKYGGSLSIRKYSSENAPTMGEVHEMKYGRPLTPKIDYLV</sequence>
<dbReference type="EMBL" id="FOGB01000009">
    <property type="protein sequence ID" value="SEQ85995.1"/>
    <property type="molecule type" value="Genomic_DNA"/>
</dbReference>
<dbReference type="Proteomes" id="UP000198749">
    <property type="component" value="Unassembled WGS sequence"/>
</dbReference>
<organism evidence="1 2">
    <name type="scientific">Amphritea atlantica</name>
    <dbReference type="NCBI Taxonomy" id="355243"/>
    <lineage>
        <taxon>Bacteria</taxon>
        <taxon>Pseudomonadati</taxon>
        <taxon>Pseudomonadota</taxon>
        <taxon>Gammaproteobacteria</taxon>
        <taxon>Oceanospirillales</taxon>
        <taxon>Oceanospirillaceae</taxon>
        <taxon>Amphritea</taxon>
    </lineage>
</organism>
<dbReference type="RefSeq" id="WP_091359929.1">
    <property type="nucleotide sequence ID" value="NZ_AP025284.1"/>
</dbReference>
<proteinExistence type="predicted"/>
<accession>A0A1H9JHH0</accession>
<keyword evidence="2" id="KW-1185">Reference proteome</keyword>
<dbReference type="AlphaFoldDB" id="A0A1H9JHH0"/>
<reference evidence="2" key="1">
    <citation type="submission" date="2016-10" db="EMBL/GenBank/DDBJ databases">
        <authorList>
            <person name="Varghese N."/>
            <person name="Submissions S."/>
        </authorList>
    </citation>
    <scope>NUCLEOTIDE SEQUENCE [LARGE SCALE GENOMIC DNA]</scope>
    <source>
        <strain evidence="2">DSM 18887</strain>
    </source>
</reference>
<name>A0A1H9JHH0_9GAMM</name>
<protein>
    <submittedName>
        <fullName evidence="1">Uncharacterized protein</fullName>
    </submittedName>
</protein>
<dbReference type="STRING" id="355243.SAMN03080615_03000"/>
<dbReference type="OrthoDB" id="9976911at2"/>
<evidence type="ECO:0000313" key="1">
    <source>
        <dbReference type="EMBL" id="SEQ85995.1"/>
    </source>
</evidence>
<evidence type="ECO:0000313" key="2">
    <source>
        <dbReference type="Proteomes" id="UP000198749"/>
    </source>
</evidence>